<evidence type="ECO:0000256" key="6">
    <source>
        <dbReference type="ARBA" id="ARBA00033271"/>
    </source>
</evidence>
<dbReference type="GO" id="GO:0033990">
    <property type="term" value="F:ectoine synthase activity"/>
    <property type="evidence" value="ECO:0007669"/>
    <property type="project" value="UniProtKB-EC"/>
</dbReference>
<dbReference type="Pfam" id="PF06339">
    <property type="entry name" value="Ectoine_synth"/>
    <property type="match status" value="1"/>
</dbReference>
<dbReference type="AlphaFoldDB" id="A0A4R4Q7S5"/>
<dbReference type="Gene3D" id="2.60.120.10">
    <property type="entry name" value="Jelly Rolls"/>
    <property type="match status" value="1"/>
</dbReference>
<comment type="caution">
    <text evidence="8">The sequence shown here is derived from an EMBL/GenBank/DDBJ whole genome shotgun (WGS) entry which is preliminary data.</text>
</comment>
<evidence type="ECO:0000313" key="8">
    <source>
        <dbReference type="EMBL" id="TDC31258.1"/>
    </source>
</evidence>
<dbReference type="GO" id="GO:0019491">
    <property type="term" value="P:ectoine biosynthetic process"/>
    <property type="evidence" value="ECO:0007669"/>
    <property type="project" value="UniProtKB-UniPathway"/>
</dbReference>
<dbReference type="InterPro" id="IPR014710">
    <property type="entry name" value="RmlC-like_jellyroll"/>
</dbReference>
<organism evidence="8 9">
    <name type="scientific">Kribbella albertanoniae</name>
    <dbReference type="NCBI Taxonomy" id="1266829"/>
    <lineage>
        <taxon>Bacteria</taxon>
        <taxon>Bacillati</taxon>
        <taxon>Actinomycetota</taxon>
        <taxon>Actinomycetes</taxon>
        <taxon>Propionibacteriales</taxon>
        <taxon>Kribbellaceae</taxon>
        <taxon>Kribbella</taxon>
    </lineage>
</organism>
<dbReference type="InterPro" id="IPR010462">
    <property type="entry name" value="Ectoine_synth"/>
</dbReference>
<evidence type="ECO:0000256" key="7">
    <source>
        <dbReference type="ARBA" id="ARBA00048714"/>
    </source>
</evidence>
<dbReference type="PANTHER" id="PTHR39289">
    <property type="match status" value="1"/>
</dbReference>
<dbReference type="EMBL" id="SMKA01000035">
    <property type="protein sequence ID" value="TDC31258.1"/>
    <property type="molecule type" value="Genomic_DNA"/>
</dbReference>
<dbReference type="SUPFAM" id="SSF51182">
    <property type="entry name" value="RmlC-like cupins"/>
    <property type="match status" value="1"/>
</dbReference>
<keyword evidence="9" id="KW-1185">Reference proteome</keyword>
<comment type="catalytic activity">
    <reaction evidence="7">
        <text>(2S)-4-acetamido-2-aminobutanoate = L-ectoine + H2O</text>
        <dbReference type="Rhea" id="RHEA:17281"/>
        <dbReference type="ChEBI" id="CHEBI:15377"/>
        <dbReference type="ChEBI" id="CHEBI:58515"/>
        <dbReference type="ChEBI" id="CHEBI:58929"/>
        <dbReference type="EC" id="4.2.1.108"/>
    </reaction>
</comment>
<evidence type="ECO:0000256" key="3">
    <source>
        <dbReference type="ARBA" id="ARBA00013192"/>
    </source>
</evidence>
<evidence type="ECO:0000256" key="1">
    <source>
        <dbReference type="ARBA" id="ARBA00005181"/>
    </source>
</evidence>
<accession>A0A4R4Q7S5</accession>
<dbReference type="NCBIfam" id="NF009806">
    <property type="entry name" value="PRK13290.1"/>
    <property type="match status" value="1"/>
</dbReference>
<evidence type="ECO:0000313" key="9">
    <source>
        <dbReference type="Proteomes" id="UP000295075"/>
    </source>
</evidence>
<protein>
    <recommendedName>
        <fullName evidence="4">L-ectoine synthase</fullName>
        <ecNumber evidence="3">4.2.1.108</ecNumber>
    </recommendedName>
    <alternativeName>
        <fullName evidence="6">N-acetyldiaminobutyrate dehydratase</fullName>
    </alternativeName>
</protein>
<dbReference type="OrthoDB" id="4406415at2"/>
<keyword evidence="5" id="KW-0456">Lyase</keyword>
<dbReference type="InterPro" id="IPR011051">
    <property type="entry name" value="RmlC_Cupin_sf"/>
</dbReference>
<evidence type="ECO:0000256" key="5">
    <source>
        <dbReference type="ARBA" id="ARBA00023239"/>
    </source>
</evidence>
<comment type="similarity">
    <text evidence="2">Belongs to the ectoine synthase family.</text>
</comment>
<evidence type="ECO:0000256" key="2">
    <source>
        <dbReference type="ARBA" id="ARBA00009637"/>
    </source>
</evidence>
<dbReference type="Proteomes" id="UP000295075">
    <property type="component" value="Unassembled WGS sequence"/>
</dbReference>
<comment type="pathway">
    <text evidence="1">Amine and polyamine biosynthesis; ectoine biosynthesis; L-ectoine from L-aspartate 4-semialdehyde: step 3/3.</text>
</comment>
<dbReference type="UniPathway" id="UPA00067">
    <property type="reaction ID" value="UER00123"/>
</dbReference>
<sequence>MIVRSIDTIAPVEWGNGLSYRVLTEADGMGFAICDTLVRRGTTSALQYRAHLEACFCIGGSGEVVEKDGTRHKIVEGTMYALNEHDPHYLVASEDEDLHLISVFNPPINGDEKHMLSADGFSQY</sequence>
<name>A0A4R4Q7S5_9ACTN</name>
<reference evidence="8 9" key="1">
    <citation type="submission" date="2019-03" db="EMBL/GenBank/DDBJ databases">
        <title>Draft genome sequences of novel Actinobacteria.</title>
        <authorList>
            <person name="Sahin N."/>
            <person name="Ay H."/>
            <person name="Saygin H."/>
        </authorList>
    </citation>
    <scope>NUCLEOTIDE SEQUENCE [LARGE SCALE GENOMIC DNA]</scope>
    <source>
        <strain evidence="8 9">JCM 30547</strain>
    </source>
</reference>
<dbReference type="CDD" id="cd06978">
    <property type="entry name" value="cupin_EctC"/>
    <property type="match status" value="1"/>
</dbReference>
<gene>
    <name evidence="8" type="ORF">E1261_11285</name>
</gene>
<dbReference type="PANTHER" id="PTHR39289:SF1">
    <property type="entry name" value="L-ECTOINE SYNTHASE"/>
    <property type="match status" value="1"/>
</dbReference>
<dbReference type="RefSeq" id="WP_132405595.1">
    <property type="nucleotide sequence ID" value="NZ_SMKA01000035.1"/>
</dbReference>
<dbReference type="EC" id="4.2.1.108" evidence="3"/>
<proteinExistence type="inferred from homology"/>
<evidence type="ECO:0000256" key="4">
    <source>
        <dbReference type="ARBA" id="ARBA00019707"/>
    </source>
</evidence>